<keyword evidence="3" id="KW-0804">Transcription</keyword>
<organism evidence="6 7">
    <name type="scientific">Bifidobacterium choloepi</name>
    <dbReference type="NCBI Taxonomy" id="2614131"/>
    <lineage>
        <taxon>Bacteria</taxon>
        <taxon>Bacillati</taxon>
        <taxon>Actinomycetota</taxon>
        <taxon>Actinomycetes</taxon>
        <taxon>Bifidobacteriales</taxon>
        <taxon>Bifidobacteriaceae</taxon>
        <taxon>Bifidobacterium</taxon>
    </lineage>
</organism>
<dbReference type="Pfam" id="PF12840">
    <property type="entry name" value="HTH_20"/>
    <property type="match status" value="1"/>
</dbReference>
<feature type="compositionally biased region" description="Low complexity" evidence="4">
    <location>
        <begin position="209"/>
        <end position="237"/>
    </location>
</feature>
<dbReference type="SUPFAM" id="SSF46785">
    <property type="entry name" value="Winged helix' DNA-binding domain"/>
    <property type="match status" value="1"/>
</dbReference>
<keyword evidence="2" id="KW-0238">DNA-binding</keyword>
<comment type="caution">
    <text evidence="6">The sequence shown here is derived from an EMBL/GenBank/DDBJ whole genome shotgun (WGS) entry which is preliminary data.</text>
</comment>
<feature type="region of interest" description="Disordered" evidence="4">
    <location>
        <begin position="199"/>
        <end position="237"/>
    </location>
</feature>
<proteinExistence type="predicted"/>
<dbReference type="InterPro" id="IPR051081">
    <property type="entry name" value="HTH_MetalResp_TranReg"/>
</dbReference>
<evidence type="ECO:0000256" key="1">
    <source>
        <dbReference type="ARBA" id="ARBA00023015"/>
    </source>
</evidence>
<evidence type="ECO:0000256" key="2">
    <source>
        <dbReference type="ARBA" id="ARBA00023125"/>
    </source>
</evidence>
<name>A0A6I5NHJ5_9BIFI</name>
<evidence type="ECO:0000256" key="3">
    <source>
        <dbReference type="ARBA" id="ARBA00023163"/>
    </source>
</evidence>
<dbReference type="InterPro" id="IPR036390">
    <property type="entry name" value="WH_DNA-bd_sf"/>
</dbReference>
<evidence type="ECO:0000259" key="5">
    <source>
        <dbReference type="PROSITE" id="PS50987"/>
    </source>
</evidence>
<dbReference type="PROSITE" id="PS50987">
    <property type="entry name" value="HTH_ARSR_2"/>
    <property type="match status" value="1"/>
</dbReference>
<dbReference type="Gene3D" id="1.10.10.10">
    <property type="entry name" value="Winged helix-like DNA-binding domain superfamily/Winged helix DNA-binding domain"/>
    <property type="match status" value="1"/>
</dbReference>
<sequence>MNTTTHDDNTNIDTNTIDEARVTPVAEQLRAMANPVRMRILGALRIDGVQTVGELSAKLGEAVGSVSYHLAQLADAGLVEKTTPRDGDKRKSWWKATHRRMLIGSPEQLDRERNADDSAVLMADESSVANTVLNQYRRSTALTYETTYERYLDHEGGLPQEWRDAGLSGDFVLDLTVDEAAELGTELLGVLDRWQRRTSGRAGGGGTADGVVAGNGAATDNTADGDGTDATADTAADSAADTEKVAVILQLFRWIP</sequence>
<evidence type="ECO:0000256" key="4">
    <source>
        <dbReference type="SAM" id="MobiDB-lite"/>
    </source>
</evidence>
<dbReference type="InterPro" id="IPR011991">
    <property type="entry name" value="ArsR-like_HTH"/>
</dbReference>
<accession>A0A6I5NHJ5</accession>
<keyword evidence="1" id="KW-0805">Transcription regulation</keyword>
<protein>
    <submittedName>
        <fullName evidence="6">Helix-turn-helix transcriptional regulator</fullName>
    </submittedName>
</protein>
<dbReference type="Proteomes" id="UP000469292">
    <property type="component" value="Unassembled WGS sequence"/>
</dbReference>
<dbReference type="GO" id="GO:0003677">
    <property type="term" value="F:DNA binding"/>
    <property type="evidence" value="ECO:0007669"/>
    <property type="project" value="UniProtKB-KW"/>
</dbReference>
<dbReference type="EMBL" id="VYSG01000001">
    <property type="protein sequence ID" value="NEG69783.1"/>
    <property type="molecule type" value="Genomic_DNA"/>
</dbReference>
<evidence type="ECO:0000313" key="6">
    <source>
        <dbReference type="EMBL" id="NEG69783.1"/>
    </source>
</evidence>
<dbReference type="PANTHER" id="PTHR33154:SF33">
    <property type="entry name" value="TRANSCRIPTIONAL REPRESSOR SDPR"/>
    <property type="match status" value="1"/>
</dbReference>
<feature type="domain" description="HTH arsR-type" evidence="5">
    <location>
        <begin position="17"/>
        <end position="114"/>
    </location>
</feature>
<dbReference type="PANTHER" id="PTHR33154">
    <property type="entry name" value="TRANSCRIPTIONAL REGULATOR, ARSR FAMILY"/>
    <property type="match status" value="1"/>
</dbReference>
<dbReference type="SMART" id="SM00418">
    <property type="entry name" value="HTH_ARSR"/>
    <property type="match status" value="1"/>
</dbReference>
<dbReference type="RefSeq" id="WP_163227313.1">
    <property type="nucleotide sequence ID" value="NZ_VYSG01000001.1"/>
</dbReference>
<dbReference type="GO" id="GO:0003700">
    <property type="term" value="F:DNA-binding transcription factor activity"/>
    <property type="evidence" value="ECO:0007669"/>
    <property type="project" value="InterPro"/>
</dbReference>
<dbReference type="CDD" id="cd00090">
    <property type="entry name" value="HTH_ARSR"/>
    <property type="match status" value="1"/>
</dbReference>
<dbReference type="AlphaFoldDB" id="A0A6I5NHJ5"/>
<dbReference type="InterPro" id="IPR001845">
    <property type="entry name" value="HTH_ArsR_DNA-bd_dom"/>
</dbReference>
<keyword evidence="7" id="KW-1185">Reference proteome</keyword>
<dbReference type="InterPro" id="IPR036388">
    <property type="entry name" value="WH-like_DNA-bd_sf"/>
</dbReference>
<gene>
    <name evidence="6" type="ORF">F6S87_04015</name>
</gene>
<reference evidence="6 7" key="1">
    <citation type="submission" date="2019-09" db="EMBL/GenBank/DDBJ databases">
        <title>Phylogenetic characterization of a novel taxon of the genus Bifidobacterium: Bifidobacterium choloepi sp. nov.</title>
        <authorList>
            <person name="Modesto M."/>
            <person name="Satti M."/>
        </authorList>
    </citation>
    <scope>NUCLEOTIDE SEQUENCE [LARGE SCALE GENOMIC DNA]</scope>
    <source>
        <strain evidence="6 7">BRDM6</strain>
    </source>
</reference>
<evidence type="ECO:0000313" key="7">
    <source>
        <dbReference type="Proteomes" id="UP000469292"/>
    </source>
</evidence>